<organism evidence="4 5">
    <name type="scientific">Solirubrobacter phytolaccae</name>
    <dbReference type="NCBI Taxonomy" id="1404360"/>
    <lineage>
        <taxon>Bacteria</taxon>
        <taxon>Bacillati</taxon>
        <taxon>Actinomycetota</taxon>
        <taxon>Thermoleophilia</taxon>
        <taxon>Solirubrobacterales</taxon>
        <taxon>Solirubrobacteraceae</taxon>
        <taxon>Solirubrobacter</taxon>
    </lineage>
</organism>
<evidence type="ECO:0000313" key="5">
    <source>
        <dbReference type="Proteomes" id="UP001147653"/>
    </source>
</evidence>
<name>A0A9X3NAW4_9ACTN</name>
<comment type="caution">
    <text evidence="4">The sequence shown here is derived from an EMBL/GenBank/DDBJ whole genome shotgun (WGS) entry which is preliminary data.</text>
</comment>
<dbReference type="SUPFAM" id="SSF49299">
    <property type="entry name" value="PKD domain"/>
    <property type="match status" value="2"/>
</dbReference>
<dbReference type="Gene3D" id="2.60.40.10">
    <property type="entry name" value="Immunoglobulins"/>
    <property type="match status" value="2"/>
</dbReference>
<dbReference type="InterPro" id="IPR035986">
    <property type="entry name" value="PKD_dom_sf"/>
</dbReference>
<dbReference type="CDD" id="cd00146">
    <property type="entry name" value="PKD"/>
    <property type="match status" value="1"/>
</dbReference>
<evidence type="ECO:0000313" key="4">
    <source>
        <dbReference type="EMBL" id="MDA0179322.1"/>
    </source>
</evidence>
<evidence type="ECO:0000259" key="3">
    <source>
        <dbReference type="SMART" id="SM00089"/>
    </source>
</evidence>
<feature type="domain" description="PKD/Chitinase" evidence="3">
    <location>
        <begin position="166"/>
        <end position="259"/>
    </location>
</feature>
<sequence length="969" mass="101240">MTSTLRRLLLTTVAVTLFVAPAATAQQPLMASLTANPEQPRLNESVALMATSTGSGLSPITNAWDLDGDGAFDDATGRTTKTVFLKDGTHVVRLQASQAVDGVIRTSVAEKTFVIGTPTPTPTATPTETATPEPTATAIPTAAPPTNAPPVARFDRECTRHGQLTLCGLTIAHQGAPKTISAAPSSDPDGQIVKYEWDLDGDGTFEQTTGTTPTVTHTFQPKPRRTIGPIVREWPVSVRVTDDQGAQATQSFTVSVKEPKCEQTVKLGAFTATGACLRDFGDHHRTSEPVTLNGIAIEPKAGQWVSLAKDRIATKNATVSMNAGGTFATLSTGAFEWTPSGTRLNGFTISPDAKVNGLKVTGLSGTSALSGSQFRAKVFVALPAQFGGATSGSPVTLGGVAKAAGADDAFSFSVPTAALGPIGLDRLVVSYNGINLWEIEAGINLPAPAAVDLTGKAGIRSSGKFAYGEAEAKFPGGLPLGGPIPVMLERIKFRIEVDPPESECVPATGRKPLYWPTELLGPRPSSVPAHVDHGHPTFALCGEVALTAGPSVLGKAAARLTAGLGWATYADRPWVLRAFGELELVEIPVAEARLSVHGDGYITAMGKFDWGIDGIVSLSGGINLEMLKTKFNASGRVDACIDAVDLCAGARAIVSSKGIAACLKIDLWLTDWTPGIGYEWGKAFPTPYFSGCDIGDYKVAISRPKAAAAQFTGAARTVDLKAGLPGTSLVIKGEGAPPKVVLTGPDGRTLQPPSDGKPSVVGQGYLLLEDTRTNTTQVLIEKPAAGRWAITPQLGSSTITEVLTADGLDKPDIRVKVARPGVLTYTAPKVAGQTITLVERGGTAGGELGKLTSDRGTLRWTPAQGAAEKRRIVALVEQDGVLREELDVASYRAPKAARPAPVKGLKVTKRGATWKRVQHAAAYTVTVKLRGGKTVVRNVKHPRLAIRGAKRVTVRAVSPSGITGPARSV</sequence>
<dbReference type="Pfam" id="PF18911">
    <property type="entry name" value="PKD_4"/>
    <property type="match status" value="1"/>
</dbReference>
<protein>
    <submittedName>
        <fullName evidence="4">PKD domain-containing protein</fullName>
    </submittedName>
</protein>
<dbReference type="SMART" id="SM00089">
    <property type="entry name" value="PKD"/>
    <property type="match status" value="2"/>
</dbReference>
<dbReference type="RefSeq" id="WP_270023592.1">
    <property type="nucleotide sequence ID" value="NZ_JAPDDP010000004.1"/>
</dbReference>
<reference evidence="4" key="1">
    <citation type="submission" date="2022-10" db="EMBL/GenBank/DDBJ databases">
        <title>The WGS of Solirubrobacter phytolaccae KCTC 29190.</title>
        <authorList>
            <person name="Jiang Z."/>
        </authorList>
    </citation>
    <scope>NUCLEOTIDE SEQUENCE</scope>
    <source>
        <strain evidence="4">KCTC 29190</strain>
    </source>
</reference>
<feature type="domain" description="PKD/Chitinase" evidence="3">
    <location>
        <begin position="30"/>
        <end position="118"/>
    </location>
</feature>
<evidence type="ECO:0000256" key="2">
    <source>
        <dbReference type="SAM" id="SignalP"/>
    </source>
</evidence>
<dbReference type="GO" id="GO:0005975">
    <property type="term" value="P:carbohydrate metabolic process"/>
    <property type="evidence" value="ECO:0007669"/>
    <property type="project" value="UniProtKB-ARBA"/>
</dbReference>
<feature type="signal peptide" evidence="2">
    <location>
        <begin position="1"/>
        <end position="25"/>
    </location>
</feature>
<feature type="region of interest" description="Disordered" evidence="1">
    <location>
        <begin position="115"/>
        <end position="148"/>
    </location>
</feature>
<keyword evidence="2" id="KW-0732">Signal</keyword>
<feature type="chain" id="PRO_5040941469" evidence="2">
    <location>
        <begin position="26"/>
        <end position="969"/>
    </location>
</feature>
<dbReference type="InterPro" id="IPR000601">
    <property type="entry name" value="PKD_dom"/>
</dbReference>
<gene>
    <name evidence="4" type="ORF">OJ997_03350</name>
</gene>
<evidence type="ECO:0000256" key="1">
    <source>
        <dbReference type="SAM" id="MobiDB-lite"/>
    </source>
</evidence>
<dbReference type="InterPro" id="IPR013783">
    <property type="entry name" value="Ig-like_fold"/>
</dbReference>
<dbReference type="EMBL" id="JAPDDP010000004">
    <property type="protein sequence ID" value="MDA0179322.1"/>
    <property type="molecule type" value="Genomic_DNA"/>
</dbReference>
<dbReference type="Proteomes" id="UP001147653">
    <property type="component" value="Unassembled WGS sequence"/>
</dbReference>
<accession>A0A9X3NAW4</accession>
<keyword evidence="5" id="KW-1185">Reference proteome</keyword>
<proteinExistence type="predicted"/>
<dbReference type="InterPro" id="IPR022409">
    <property type="entry name" value="PKD/Chitinase_dom"/>
</dbReference>
<feature type="compositionally biased region" description="Low complexity" evidence="1">
    <location>
        <begin position="122"/>
        <end position="141"/>
    </location>
</feature>
<dbReference type="AlphaFoldDB" id="A0A9X3NAW4"/>